<evidence type="ECO:0000256" key="2">
    <source>
        <dbReference type="ARBA" id="ARBA00004604"/>
    </source>
</evidence>
<dbReference type="Gene3D" id="3.30.230.70">
    <property type="entry name" value="GHMP Kinase, N-terminal domain"/>
    <property type="match status" value="1"/>
</dbReference>
<evidence type="ECO:0000259" key="10">
    <source>
        <dbReference type="Pfam" id="PF01138"/>
    </source>
</evidence>
<dbReference type="SUPFAM" id="SSF54211">
    <property type="entry name" value="Ribosomal protein S5 domain 2-like"/>
    <property type="match status" value="1"/>
</dbReference>
<dbReference type="GO" id="GO:0071038">
    <property type="term" value="P:TRAMP-dependent tRNA surveillance pathway"/>
    <property type="evidence" value="ECO:0007669"/>
    <property type="project" value="TreeGrafter"/>
</dbReference>
<dbReference type="GO" id="GO:0000467">
    <property type="term" value="P:exonucleolytic trimming to generate mature 3'-end of 5.8S rRNA from tricistronic rRNA transcript (SSU-rRNA, 5.8S rRNA, LSU-rRNA)"/>
    <property type="evidence" value="ECO:0007669"/>
    <property type="project" value="TreeGrafter"/>
</dbReference>
<gene>
    <name evidence="11" type="ORF">EJ06DRAFT_518866</name>
</gene>
<dbReference type="PANTHER" id="PTHR11097">
    <property type="entry name" value="EXOSOME COMPLEX EXONUCLEASE RIBOSOMAL RNA PROCESSING PROTEIN"/>
    <property type="match status" value="1"/>
</dbReference>
<dbReference type="Pfam" id="PF01138">
    <property type="entry name" value="RNase_PH"/>
    <property type="match status" value="1"/>
</dbReference>
<dbReference type="GO" id="GO:0034473">
    <property type="term" value="P:U1 snRNA 3'-end processing"/>
    <property type="evidence" value="ECO:0007669"/>
    <property type="project" value="TreeGrafter"/>
</dbReference>
<feature type="domain" description="Exoribonuclease phosphorolytic" evidence="10">
    <location>
        <begin position="11"/>
        <end position="179"/>
    </location>
</feature>
<reference evidence="11" key="1">
    <citation type="journal article" date="2020" name="Stud. Mycol.">
        <title>101 Dothideomycetes genomes: a test case for predicting lifestyles and emergence of pathogens.</title>
        <authorList>
            <person name="Haridas S."/>
            <person name="Albert R."/>
            <person name="Binder M."/>
            <person name="Bloem J."/>
            <person name="Labutti K."/>
            <person name="Salamov A."/>
            <person name="Andreopoulos B."/>
            <person name="Baker S."/>
            <person name="Barry K."/>
            <person name="Bills G."/>
            <person name="Bluhm B."/>
            <person name="Cannon C."/>
            <person name="Castanera R."/>
            <person name="Culley D."/>
            <person name="Daum C."/>
            <person name="Ezra D."/>
            <person name="Gonzalez J."/>
            <person name="Henrissat B."/>
            <person name="Kuo A."/>
            <person name="Liang C."/>
            <person name="Lipzen A."/>
            <person name="Lutzoni F."/>
            <person name="Magnuson J."/>
            <person name="Mondo S."/>
            <person name="Nolan M."/>
            <person name="Ohm R."/>
            <person name="Pangilinan J."/>
            <person name="Park H.-J."/>
            <person name="Ramirez L."/>
            <person name="Alfaro M."/>
            <person name="Sun H."/>
            <person name="Tritt A."/>
            <person name="Yoshinaga Y."/>
            <person name="Zwiers L.-H."/>
            <person name="Turgeon B."/>
            <person name="Goodwin S."/>
            <person name="Spatafora J."/>
            <person name="Crous P."/>
            <person name="Grigoriev I."/>
        </authorList>
    </citation>
    <scope>NUCLEOTIDE SEQUENCE</scope>
    <source>
        <strain evidence="11">CBS 262.69</strain>
    </source>
</reference>
<keyword evidence="7" id="KW-0694">RNA-binding</keyword>
<keyword evidence="4" id="KW-0963">Cytoplasm</keyword>
<sequence length="261" mass="28083">MIGSHSQTMQPRPLALNTSALTHSSGSSVARLGGTAAVAGIRAEILHARNIPEPPAIDLDAPDTDDPSAPLEPDFALPIVVPNIEIAGAAPGLVAGQAPSSRAQALAARVLSLLHLTRVIRASDLRITRKAVNEDGEEEEVLAGYWVLYIDVHVISADGNVFDAIWFAILGALRNARLPRAAWNSDSESVICDADPASLRPLRLRGNPVAASFAVFEPALEKGLRDEKGVWVLNDPDGFEEGYFHLLDYLTAFLFEHRFDI</sequence>
<comment type="subcellular location">
    <subcellularLocation>
        <location evidence="1">Cytoplasm</location>
    </subcellularLocation>
    <subcellularLocation>
        <location evidence="2">Nucleus</location>
        <location evidence="2">Nucleolus</location>
    </subcellularLocation>
</comment>
<evidence type="ECO:0000313" key="11">
    <source>
        <dbReference type="EMBL" id="KAF2404463.1"/>
    </source>
</evidence>
<protein>
    <recommendedName>
        <fullName evidence="9">Ribosomal RNA-processing protein 43</fullName>
    </recommendedName>
</protein>
<evidence type="ECO:0000256" key="4">
    <source>
        <dbReference type="ARBA" id="ARBA00022490"/>
    </source>
</evidence>
<dbReference type="PANTHER" id="PTHR11097:SF9">
    <property type="entry name" value="EXOSOME COMPLEX COMPONENT RRP43"/>
    <property type="match status" value="1"/>
</dbReference>
<evidence type="ECO:0000256" key="7">
    <source>
        <dbReference type="ARBA" id="ARBA00022884"/>
    </source>
</evidence>
<keyword evidence="12" id="KW-1185">Reference proteome</keyword>
<dbReference type="GO" id="GO:0034476">
    <property type="term" value="P:U5 snRNA 3'-end processing"/>
    <property type="evidence" value="ECO:0007669"/>
    <property type="project" value="TreeGrafter"/>
</dbReference>
<evidence type="ECO:0000313" key="12">
    <source>
        <dbReference type="Proteomes" id="UP000799640"/>
    </source>
</evidence>
<evidence type="ECO:0000256" key="5">
    <source>
        <dbReference type="ARBA" id="ARBA00022552"/>
    </source>
</evidence>
<accession>A0A6G1I828</accession>
<dbReference type="InterPro" id="IPR027408">
    <property type="entry name" value="PNPase/RNase_PH_dom_sf"/>
</dbReference>
<keyword evidence="5" id="KW-0698">rRNA processing</keyword>
<dbReference type="AlphaFoldDB" id="A0A6G1I828"/>
<dbReference type="GO" id="GO:0035925">
    <property type="term" value="F:mRNA 3'-UTR AU-rich region binding"/>
    <property type="evidence" value="ECO:0007669"/>
    <property type="project" value="TreeGrafter"/>
</dbReference>
<dbReference type="OrthoDB" id="45882at2759"/>
<dbReference type="GO" id="GO:0000177">
    <property type="term" value="C:cytoplasmic exosome (RNase complex)"/>
    <property type="evidence" value="ECO:0007669"/>
    <property type="project" value="TreeGrafter"/>
</dbReference>
<keyword evidence="6" id="KW-0271">Exosome</keyword>
<dbReference type="GO" id="GO:0000176">
    <property type="term" value="C:nuclear exosome (RNase complex)"/>
    <property type="evidence" value="ECO:0007669"/>
    <property type="project" value="UniProtKB-ARBA"/>
</dbReference>
<name>A0A6G1I828_9PEZI</name>
<dbReference type="GO" id="GO:0016075">
    <property type="term" value="P:rRNA catabolic process"/>
    <property type="evidence" value="ECO:0007669"/>
    <property type="project" value="TreeGrafter"/>
</dbReference>
<dbReference type="GO" id="GO:0034475">
    <property type="term" value="P:U4 snRNA 3'-end processing"/>
    <property type="evidence" value="ECO:0007669"/>
    <property type="project" value="TreeGrafter"/>
</dbReference>
<organism evidence="11 12">
    <name type="scientific">Trichodelitschia bisporula</name>
    <dbReference type="NCBI Taxonomy" id="703511"/>
    <lineage>
        <taxon>Eukaryota</taxon>
        <taxon>Fungi</taxon>
        <taxon>Dikarya</taxon>
        <taxon>Ascomycota</taxon>
        <taxon>Pezizomycotina</taxon>
        <taxon>Dothideomycetes</taxon>
        <taxon>Dothideomycetes incertae sedis</taxon>
        <taxon>Phaeotrichales</taxon>
        <taxon>Phaeotrichaceae</taxon>
        <taxon>Trichodelitschia</taxon>
    </lineage>
</organism>
<evidence type="ECO:0000256" key="1">
    <source>
        <dbReference type="ARBA" id="ARBA00004496"/>
    </source>
</evidence>
<evidence type="ECO:0000256" key="9">
    <source>
        <dbReference type="ARBA" id="ARBA00030617"/>
    </source>
</evidence>
<keyword evidence="8" id="KW-0539">Nucleus</keyword>
<dbReference type="GO" id="GO:0071035">
    <property type="term" value="P:nuclear polyadenylation-dependent rRNA catabolic process"/>
    <property type="evidence" value="ECO:0007669"/>
    <property type="project" value="TreeGrafter"/>
</dbReference>
<dbReference type="GO" id="GO:0071028">
    <property type="term" value="P:nuclear mRNA surveillance"/>
    <property type="evidence" value="ECO:0007669"/>
    <property type="project" value="TreeGrafter"/>
</dbReference>
<evidence type="ECO:0000256" key="8">
    <source>
        <dbReference type="ARBA" id="ARBA00023242"/>
    </source>
</evidence>
<dbReference type="EMBL" id="ML996688">
    <property type="protein sequence ID" value="KAF2404463.1"/>
    <property type="molecule type" value="Genomic_DNA"/>
</dbReference>
<dbReference type="InterPro" id="IPR001247">
    <property type="entry name" value="ExoRNase_PH_dom1"/>
</dbReference>
<dbReference type="InterPro" id="IPR050590">
    <property type="entry name" value="Exosome_comp_Rrp42_subfam"/>
</dbReference>
<evidence type="ECO:0000256" key="3">
    <source>
        <dbReference type="ARBA" id="ARBA00006678"/>
    </source>
</evidence>
<comment type="similarity">
    <text evidence="3">Belongs to the RNase PH family.</text>
</comment>
<evidence type="ECO:0000256" key="6">
    <source>
        <dbReference type="ARBA" id="ARBA00022835"/>
    </source>
</evidence>
<dbReference type="InterPro" id="IPR020568">
    <property type="entry name" value="Ribosomal_Su5_D2-typ_SF"/>
</dbReference>
<proteinExistence type="inferred from homology"/>
<dbReference type="GO" id="GO:0005730">
    <property type="term" value="C:nucleolus"/>
    <property type="evidence" value="ECO:0007669"/>
    <property type="project" value="UniProtKB-SubCell"/>
</dbReference>
<dbReference type="Proteomes" id="UP000799640">
    <property type="component" value="Unassembled WGS sequence"/>
</dbReference>